<dbReference type="STRING" id="1314800.A0A1B7N6W2"/>
<evidence type="ECO:0000256" key="7">
    <source>
        <dbReference type="ARBA" id="ARBA00025795"/>
    </source>
</evidence>
<dbReference type="SUPFAM" id="SSF47571">
    <property type="entry name" value="Cloroperoxidase"/>
    <property type="match status" value="1"/>
</dbReference>
<evidence type="ECO:0000313" key="9">
    <source>
        <dbReference type="EMBL" id="OAX40571.1"/>
    </source>
</evidence>
<dbReference type="Gene3D" id="1.10.489.10">
    <property type="entry name" value="Chloroperoxidase-like"/>
    <property type="match status" value="1"/>
</dbReference>
<evidence type="ECO:0000256" key="2">
    <source>
        <dbReference type="ARBA" id="ARBA00022559"/>
    </source>
</evidence>
<dbReference type="InterPro" id="IPR036851">
    <property type="entry name" value="Chloroperoxidase-like_sf"/>
</dbReference>
<evidence type="ECO:0000259" key="8">
    <source>
        <dbReference type="PROSITE" id="PS51405"/>
    </source>
</evidence>
<keyword evidence="10" id="KW-1185">Reference proteome</keyword>
<protein>
    <submittedName>
        <fullName evidence="9">Cloroperoxidase</fullName>
    </submittedName>
</protein>
<dbReference type="InterPro" id="IPR000028">
    <property type="entry name" value="Chloroperoxidase"/>
</dbReference>
<evidence type="ECO:0000256" key="3">
    <source>
        <dbReference type="ARBA" id="ARBA00022617"/>
    </source>
</evidence>
<dbReference type="PROSITE" id="PS51405">
    <property type="entry name" value="HEME_HALOPEROXIDASE"/>
    <property type="match status" value="1"/>
</dbReference>
<accession>A0A1B7N6W2</accession>
<dbReference type="PANTHER" id="PTHR33577:SF18">
    <property type="entry name" value="HEME HALOPEROXIDASE FAMILY PROFILE DOMAIN-CONTAINING PROTEIN"/>
    <property type="match status" value="1"/>
</dbReference>
<keyword evidence="5" id="KW-0560">Oxidoreductase</keyword>
<dbReference type="InParanoid" id="A0A1B7N6W2"/>
<comment type="similarity">
    <text evidence="7">Belongs to the chloroperoxidase family.</text>
</comment>
<evidence type="ECO:0000256" key="4">
    <source>
        <dbReference type="ARBA" id="ARBA00022723"/>
    </source>
</evidence>
<proteinExistence type="inferred from homology"/>
<reference evidence="9 10" key="1">
    <citation type="submission" date="2016-06" db="EMBL/GenBank/DDBJ databases">
        <title>Comparative genomics of the ectomycorrhizal sister species Rhizopogon vinicolor and Rhizopogon vesiculosus (Basidiomycota: Boletales) reveals a divergence of the mating type B locus.</title>
        <authorList>
            <consortium name="DOE Joint Genome Institute"/>
            <person name="Mujic A.B."/>
            <person name="Kuo A."/>
            <person name="Tritt A."/>
            <person name="Lipzen A."/>
            <person name="Chen C."/>
            <person name="Johnson J."/>
            <person name="Sharma A."/>
            <person name="Barry K."/>
            <person name="Grigoriev I.V."/>
            <person name="Spatafora J.W."/>
        </authorList>
    </citation>
    <scope>NUCLEOTIDE SEQUENCE [LARGE SCALE GENOMIC DNA]</scope>
    <source>
        <strain evidence="9 10">AM-OR11-026</strain>
    </source>
</reference>
<evidence type="ECO:0000313" key="10">
    <source>
        <dbReference type="Proteomes" id="UP000092154"/>
    </source>
</evidence>
<evidence type="ECO:0000256" key="1">
    <source>
        <dbReference type="ARBA" id="ARBA00001970"/>
    </source>
</evidence>
<keyword evidence="4" id="KW-0479">Metal-binding</keyword>
<evidence type="ECO:0000256" key="5">
    <source>
        <dbReference type="ARBA" id="ARBA00023002"/>
    </source>
</evidence>
<dbReference type="PROSITE" id="PS00018">
    <property type="entry name" value="EF_HAND_1"/>
    <property type="match status" value="1"/>
</dbReference>
<sequence length="291" mass="32432">MGVFSKVSNIIFDTGLLSWDVLLTLLNLVRRKRPIGHVTPEGHPGHGGYWPEFKPPLEGASRCSCPALNAMANHGIISRSGRGISFVELNHHIRATYNFSPSFCSHVPHVAARMLKKSYSKDTFDLEEIDLHNGIEHDGSLLRLDTALEPNQSVKHIPFIDELLAMSTVKDRDGNDIITTKDLSKILGKRRAVARAVNKEFSLSLFHKIFGSTNASTLITIFGGRVDDLRDFLHYEQLPQGWESRIRQPHGLTMLSFNKTILAVELGVREKDWTEVAQKEAEQSAADADAA</sequence>
<dbReference type="OrthoDB" id="407298at2759"/>
<dbReference type="GO" id="GO:0004601">
    <property type="term" value="F:peroxidase activity"/>
    <property type="evidence" value="ECO:0007669"/>
    <property type="project" value="UniProtKB-KW"/>
</dbReference>
<keyword evidence="6" id="KW-0408">Iron</keyword>
<gene>
    <name evidence="9" type="ORF">K503DRAFT_855254</name>
</gene>
<feature type="domain" description="Heme haloperoxidase family profile" evidence="8">
    <location>
        <begin position="49"/>
        <end position="259"/>
    </location>
</feature>
<evidence type="ECO:0000256" key="6">
    <source>
        <dbReference type="ARBA" id="ARBA00023004"/>
    </source>
</evidence>
<dbReference type="InterPro" id="IPR018247">
    <property type="entry name" value="EF_Hand_1_Ca_BS"/>
</dbReference>
<dbReference type="EMBL" id="KV448207">
    <property type="protein sequence ID" value="OAX40571.1"/>
    <property type="molecule type" value="Genomic_DNA"/>
</dbReference>
<dbReference type="AlphaFoldDB" id="A0A1B7N6W2"/>
<dbReference type="Proteomes" id="UP000092154">
    <property type="component" value="Unassembled WGS sequence"/>
</dbReference>
<name>A0A1B7N6W2_9AGAM</name>
<organism evidence="9 10">
    <name type="scientific">Rhizopogon vinicolor AM-OR11-026</name>
    <dbReference type="NCBI Taxonomy" id="1314800"/>
    <lineage>
        <taxon>Eukaryota</taxon>
        <taxon>Fungi</taxon>
        <taxon>Dikarya</taxon>
        <taxon>Basidiomycota</taxon>
        <taxon>Agaricomycotina</taxon>
        <taxon>Agaricomycetes</taxon>
        <taxon>Agaricomycetidae</taxon>
        <taxon>Boletales</taxon>
        <taxon>Suillineae</taxon>
        <taxon>Rhizopogonaceae</taxon>
        <taxon>Rhizopogon</taxon>
    </lineage>
</organism>
<dbReference type="PANTHER" id="PTHR33577">
    <property type="entry name" value="STERIGMATOCYSTIN BIOSYNTHESIS PEROXIDASE STCC-RELATED"/>
    <property type="match status" value="1"/>
</dbReference>
<dbReference type="Pfam" id="PF01328">
    <property type="entry name" value="Peroxidase_2"/>
    <property type="match status" value="1"/>
</dbReference>
<comment type="cofactor">
    <cofactor evidence="1">
        <name>heme b</name>
        <dbReference type="ChEBI" id="CHEBI:60344"/>
    </cofactor>
</comment>
<keyword evidence="3" id="KW-0349">Heme</keyword>
<dbReference type="GO" id="GO:0046872">
    <property type="term" value="F:metal ion binding"/>
    <property type="evidence" value="ECO:0007669"/>
    <property type="project" value="UniProtKB-KW"/>
</dbReference>
<keyword evidence="2 9" id="KW-0575">Peroxidase</keyword>